<dbReference type="EMBL" id="QLNQ01000018">
    <property type="protein sequence ID" value="RCK66024.1"/>
    <property type="molecule type" value="Genomic_DNA"/>
</dbReference>
<evidence type="ECO:0000313" key="15">
    <source>
        <dbReference type="Proteomes" id="UP000253472"/>
    </source>
</evidence>
<comment type="similarity">
    <text evidence="11">Belongs to the dynactin subunit 4 family.</text>
</comment>
<comment type="subunit">
    <text evidence="13">Subunit of dynactin, a multiprotein complex part of a tripartite complex with dynein and a adapter, such as BICDL1, BICD2 or HOOK3. The dynactin complex is built around ACTR1A/ACTB filament and consists of an actin-related filament composed of a shoulder domain, a pointed end and a barbed end. Its length is defined by its flexible shoulder domain. The soulder is composed of 2 DCTN1 subunits, 4 DCTN2 and 2 DCTN3. The 4 DCNT2 (via N-terminus) bind the ACTR1A filament and act as molecular rulers to determine the length. The pointed end is important for binding dynein-dynactin cargo adapters. Consists of 4 subunits: ACTR10, DCNT4, DCTN5 and DCTN6. The barbed end is composed of a CAPZA1:CAPZB heterodimers, which binds ACTR1A/ACTB filament and dynactin and stabilizes dynactin. Interacts with ATP7B, but not ATP7A, in a copper-dependent manner. Interacts with ANK2; this interaction is required for localization at costameres. Interacts with N4BP2L1.</text>
</comment>
<keyword evidence="4" id="KW-0963">Cytoplasm</keyword>
<keyword evidence="15" id="KW-1185">Reference proteome</keyword>
<evidence type="ECO:0000256" key="3">
    <source>
        <dbReference type="ARBA" id="ARBA00004657"/>
    </source>
</evidence>
<evidence type="ECO:0000313" key="14">
    <source>
        <dbReference type="EMBL" id="RCK66024.1"/>
    </source>
</evidence>
<evidence type="ECO:0000256" key="6">
    <source>
        <dbReference type="ARBA" id="ARBA00022553"/>
    </source>
</evidence>
<keyword evidence="7" id="KW-0832">Ubl conjugation</keyword>
<gene>
    <name evidence="14" type="ORF">Cantr_01691</name>
</gene>
<keyword evidence="10" id="KW-0206">Cytoskeleton</keyword>
<dbReference type="Proteomes" id="UP000253472">
    <property type="component" value="Unassembled WGS sequence"/>
</dbReference>
<reference evidence="14 15" key="1">
    <citation type="submission" date="2018-06" db="EMBL/GenBank/DDBJ databases">
        <title>Whole genome sequencing of Candida tropicalis (genome annotated by CSBL at Korea University).</title>
        <authorList>
            <person name="Ahn J."/>
        </authorList>
    </citation>
    <scope>NUCLEOTIDE SEQUENCE [LARGE SCALE GENOMIC DNA]</scope>
    <source>
        <strain evidence="14 15">ATCC 20962</strain>
    </source>
</reference>
<evidence type="ECO:0000256" key="5">
    <source>
        <dbReference type="ARBA" id="ARBA00022499"/>
    </source>
</evidence>
<dbReference type="InterPro" id="IPR008603">
    <property type="entry name" value="DCTN4"/>
</dbReference>
<dbReference type="STRING" id="5486.A0A367YJJ4"/>
<protein>
    <recommendedName>
        <fullName evidence="12">Dynactin subunit 4</fullName>
    </recommendedName>
</protein>
<evidence type="ECO:0000256" key="11">
    <source>
        <dbReference type="ARBA" id="ARBA00034776"/>
    </source>
</evidence>
<keyword evidence="5" id="KW-1017">Isopeptide bond</keyword>
<keyword evidence="6" id="KW-0597">Phosphoprotein</keyword>
<evidence type="ECO:0000256" key="7">
    <source>
        <dbReference type="ARBA" id="ARBA00022843"/>
    </source>
</evidence>
<organism evidence="14 15">
    <name type="scientific">Candida viswanathii</name>
    <dbReference type="NCBI Taxonomy" id="5486"/>
    <lineage>
        <taxon>Eukaryota</taxon>
        <taxon>Fungi</taxon>
        <taxon>Dikarya</taxon>
        <taxon>Ascomycota</taxon>
        <taxon>Saccharomycotina</taxon>
        <taxon>Pichiomycetes</taxon>
        <taxon>Debaryomycetaceae</taxon>
        <taxon>Candida/Lodderomyces clade</taxon>
        <taxon>Candida</taxon>
    </lineage>
</organism>
<evidence type="ECO:0000256" key="10">
    <source>
        <dbReference type="ARBA" id="ARBA00023212"/>
    </source>
</evidence>
<name>A0A367YJJ4_9ASCO</name>
<dbReference type="GO" id="GO:0001725">
    <property type="term" value="C:stress fiber"/>
    <property type="evidence" value="ECO:0007669"/>
    <property type="project" value="UniProtKB-SubCell"/>
</dbReference>
<comment type="caution">
    <text evidence="14">The sequence shown here is derived from an EMBL/GenBank/DDBJ whole genome shotgun (WGS) entry which is preliminary data.</text>
</comment>
<comment type="subcellular location">
    <subcellularLocation>
        <location evidence="1">Cytoplasm</location>
        <location evidence="1">Cytoskeleton</location>
        <location evidence="1">Microtubule organizing center</location>
        <location evidence="1">Centrosome</location>
    </subcellularLocation>
    <subcellularLocation>
        <location evidence="2">Cytoplasm</location>
        <location evidence="2">Cytoskeleton</location>
        <location evidence="2">Stress fiber</location>
    </subcellularLocation>
    <subcellularLocation>
        <location evidence="3">Cytoplasm</location>
        <location evidence="3">Myofibril</location>
    </subcellularLocation>
</comment>
<accession>A0A367YJJ4</accession>
<sequence>MSRIYNDSFIYCCSDPPLDLTLTASINPNFLHPLSDLYFCPICQYPKSKYQTFAKISYKFCSQCLTNYTRNDHITRCSKNCFMCPQCDSNLKIKMNDCDDNGKSFSFDCAFCEFAYETKVVYKPRSLVSIIKDEKMDDGFHGFCEDIRNGVLSGDHHPNQSEQTRKNLQLMLKKNLSTPTTTNSPADKKQYPVSKPLTTKKTLRCLDCNNLVFAPQVEPHNNVPPTINKFQVKFNAVDYMPTVIMSKILNDTRPWNHHTQVMLIHFINPLSVKVHLNISIPSELNHAVKLTIPINEFTLGGANPKNTGGIIKNIPTALLTTNTIISKSELILRKGDVAFKPASSVEEIEENLDDYIEKGGNWYSIPIIITNQPVDGTPLKIPVHVSLSSDLVPDSLKKITNKFSLGYWNILEVNTHK</sequence>
<evidence type="ECO:0000256" key="9">
    <source>
        <dbReference type="ARBA" id="ARBA00023054"/>
    </source>
</evidence>
<dbReference type="GO" id="GO:0005869">
    <property type="term" value="C:dynactin complex"/>
    <property type="evidence" value="ECO:0007669"/>
    <property type="project" value="InterPro"/>
</dbReference>
<dbReference type="AlphaFoldDB" id="A0A367YJJ4"/>
<dbReference type="OrthoDB" id="283815at2759"/>
<evidence type="ECO:0000256" key="8">
    <source>
        <dbReference type="ARBA" id="ARBA00022990"/>
    </source>
</evidence>
<evidence type="ECO:0000256" key="13">
    <source>
        <dbReference type="ARBA" id="ARBA00093507"/>
    </source>
</evidence>
<proteinExistence type="inferred from homology"/>
<keyword evidence="9" id="KW-0175">Coiled coil</keyword>
<evidence type="ECO:0000256" key="12">
    <source>
        <dbReference type="ARBA" id="ARBA00034864"/>
    </source>
</evidence>
<evidence type="ECO:0000256" key="2">
    <source>
        <dbReference type="ARBA" id="ARBA00004529"/>
    </source>
</evidence>
<dbReference type="PANTHER" id="PTHR13034">
    <property type="entry name" value="DYNACTIN P62 SUBUNIT"/>
    <property type="match status" value="1"/>
</dbReference>
<evidence type="ECO:0000256" key="4">
    <source>
        <dbReference type="ARBA" id="ARBA00022490"/>
    </source>
</evidence>
<keyword evidence="8" id="KW-0007">Acetylation</keyword>
<evidence type="ECO:0000256" key="1">
    <source>
        <dbReference type="ARBA" id="ARBA00004300"/>
    </source>
</evidence>
<dbReference type="PANTHER" id="PTHR13034:SF2">
    <property type="entry name" value="DYNACTIN SUBUNIT 4"/>
    <property type="match status" value="1"/>
</dbReference>